<dbReference type="RefSeq" id="WP_091717062.1">
    <property type="nucleotide sequence ID" value="NZ_LT629779.1"/>
</dbReference>
<feature type="domain" description="Flavin reductase like" evidence="2">
    <location>
        <begin position="166"/>
        <end position="309"/>
    </location>
</feature>
<keyword evidence="1" id="KW-0560">Oxidoreductase</keyword>
<dbReference type="GO" id="GO:0030638">
    <property type="term" value="P:polyketide metabolic process"/>
    <property type="evidence" value="ECO:0007669"/>
    <property type="project" value="InterPro"/>
</dbReference>
<dbReference type="GO" id="GO:0042602">
    <property type="term" value="F:riboflavin reductase (NADPH) activity"/>
    <property type="evidence" value="ECO:0007669"/>
    <property type="project" value="TreeGrafter"/>
</dbReference>
<dbReference type="InterPro" id="IPR032710">
    <property type="entry name" value="NTF2-like_dom_sf"/>
</dbReference>
<dbReference type="GO" id="GO:0010181">
    <property type="term" value="F:FMN binding"/>
    <property type="evidence" value="ECO:0007669"/>
    <property type="project" value="InterPro"/>
</dbReference>
<dbReference type="EMBL" id="LT629779">
    <property type="protein sequence ID" value="SDS58095.1"/>
    <property type="molecule type" value="Genomic_DNA"/>
</dbReference>
<evidence type="ECO:0000256" key="1">
    <source>
        <dbReference type="ARBA" id="ARBA00023002"/>
    </source>
</evidence>
<evidence type="ECO:0000313" key="3">
    <source>
        <dbReference type="EMBL" id="SDS58095.1"/>
    </source>
</evidence>
<sequence length="316" mass="34235">MQQTINDSVTAAWTAAWDEGDVTAFDAIVTPDYQRESTGTRKVSGLKELQQEILDVRAAFPDLTTRIEKVIASGDDMAIFWKSTGTFTQPLRGVPPTGRVVETRGSNALTLRDGRIAHEQVTWDAVELLAHVGIPSLSSAFEDGTPDVVVDNLSGNLPLDIMKGFNRQFITGVTVVTTVDEEGTPRGLAANSYASISLDPPLVLVCVQKTSSTYPALFQSSHFGINILSNDQLGTVQIFASKTPDKFADLEWHTGPNGVPLIDGSAASLEAEIKERFQAKTHTIFVGRVRHAEVADVDPMVYKAGRFFDGAELAEL</sequence>
<organism evidence="3 4">
    <name type="scientific">Pseudarthrobacter equi</name>
    <dbReference type="NCBI Taxonomy" id="728066"/>
    <lineage>
        <taxon>Bacteria</taxon>
        <taxon>Bacillati</taxon>
        <taxon>Actinomycetota</taxon>
        <taxon>Actinomycetes</taxon>
        <taxon>Micrococcales</taxon>
        <taxon>Micrococcaceae</taxon>
        <taxon>Pseudarthrobacter</taxon>
    </lineage>
</organism>
<keyword evidence="4" id="KW-1185">Reference proteome</keyword>
<dbReference type="AlphaFoldDB" id="A0A1H1TCP9"/>
<evidence type="ECO:0000313" key="4">
    <source>
        <dbReference type="Proteomes" id="UP000198751"/>
    </source>
</evidence>
<dbReference type="Gene3D" id="3.10.450.50">
    <property type="match status" value="1"/>
</dbReference>
<dbReference type="Pfam" id="PF01613">
    <property type="entry name" value="Flavin_Reduct"/>
    <property type="match status" value="1"/>
</dbReference>
<dbReference type="PANTHER" id="PTHR30466">
    <property type="entry name" value="FLAVIN REDUCTASE"/>
    <property type="match status" value="1"/>
</dbReference>
<dbReference type="SUPFAM" id="SSF50475">
    <property type="entry name" value="FMN-binding split barrel"/>
    <property type="match status" value="1"/>
</dbReference>
<dbReference type="SUPFAM" id="SSF54427">
    <property type="entry name" value="NTF2-like"/>
    <property type="match status" value="1"/>
</dbReference>
<dbReference type="PANTHER" id="PTHR30466:SF1">
    <property type="entry name" value="FMN REDUCTASE (NADH) RUTF"/>
    <property type="match status" value="1"/>
</dbReference>
<protein>
    <recommendedName>
        <fullName evidence="2">Flavin reductase like domain-containing protein</fullName>
    </recommendedName>
</protein>
<dbReference type="Gene3D" id="2.30.110.10">
    <property type="entry name" value="Electron Transport, Fmn-binding Protein, Chain A"/>
    <property type="match status" value="1"/>
</dbReference>
<dbReference type="Proteomes" id="UP000198751">
    <property type="component" value="Chromosome I"/>
</dbReference>
<dbReference type="Pfam" id="PF07366">
    <property type="entry name" value="SnoaL"/>
    <property type="match status" value="1"/>
</dbReference>
<dbReference type="InterPro" id="IPR012349">
    <property type="entry name" value="Split_barrel_FMN-bd"/>
</dbReference>
<dbReference type="InterPro" id="IPR009959">
    <property type="entry name" value="Cyclase_SnoaL-like"/>
</dbReference>
<gene>
    <name evidence="3" type="ORF">SAMN04489743_0379</name>
</gene>
<dbReference type="OrthoDB" id="9792858at2"/>
<evidence type="ECO:0000259" key="2">
    <source>
        <dbReference type="SMART" id="SM00903"/>
    </source>
</evidence>
<proteinExistence type="predicted"/>
<dbReference type="InterPro" id="IPR002563">
    <property type="entry name" value="Flavin_Rdtase-like_dom"/>
</dbReference>
<dbReference type="InterPro" id="IPR050268">
    <property type="entry name" value="NADH-dep_flavin_reductase"/>
</dbReference>
<accession>A0A1H1TCP9</accession>
<dbReference type="SMART" id="SM00903">
    <property type="entry name" value="Flavin_Reduct"/>
    <property type="match status" value="1"/>
</dbReference>
<name>A0A1H1TCP9_9MICC</name>
<reference evidence="4" key="1">
    <citation type="submission" date="2016-10" db="EMBL/GenBank/DDBJ databases">
        <authorList>
            <person name="Varghese N."/>
            <person name="Submissions S."/>
        </authorList>
    </citation>
    <scope>NUCLEOTIDE SEQUENCE [LARGE SCALE GENOMIC DNA]</scope>
    <source>
        <strain evidence="4">IMMIB L-1606</strain>
    </source>
</reference>